<evidence type="ECO:0000256" key="2">
    <source>
        <dbReference type="ARBA" id="ARBA00022475"/>
    </source>
</evidence>
<keyword evidence="5 6" id="KW-0472">Membrane</keyword>
<evidence type="ECO:0000256" key="5">
    <source>
        <dbReference type="ARBA" id="ARBA00023136"/>
    </source>
</evidence>
<accession>A0AAW5F3V7</accession>
<feature type="transmembrane region" description="Helical" evidence="6">
    <location>
        <begin position="383"/>
        <end position="400"/>
    </location>
</feature>
<feature type="transmembrane region" description="Helical" evidence="6">
    <location>
        <begin position="188"/>
        <end position="207"/>
    </location>
</feature>
<feature type="transmembrane region" description="Helical" evidence="6">
    <location>
        <begin position="350"/>
        <end position="371"/>
    </location>
</feature>
<comment type="subcellular location">
    <subcellularLocation>
        <location evidence="1">Cell membrane</location>
        <topology evidence="1">Multi-pass membrane protein</topology>
    </subcellularLocation>
</comment>
<feature type="transmembrane region" description="Helical" evidence="6">
    <location>
        <begin position="471"/>
        <end position="492"/>
    </location>
</feature>
<keyword evidence="4 6" id="KW-1133">Transmembrane helix</keyword>
<dbReference type="EMBL" id="JAINVB010000001">
    <property type="protein sequence ID" value="MCK0086582.1"/>
    <property type="molecule type" value="Genomic_DNA"/>
</dbReference>
<dbReference type="Proteomes" id="UP001203136">
    <property type="component" value="Unassembled WGS sequence"/>
</dbReference>
<dbReference type="GO" id="GO:0005886">
    <property type="term" value="C:plasma membrane"/>
    <property type="evidence" value="ECO:0007669"/>
    <property type="project" value="UniProtKB-SubCell"/>
</dbReference>
<feature type="transmembrane region" description="Helical" evidence="6">
    <location>
        <begin position="406"/>
        <end position="429"/>
    </location>
</feature>
<protein>
    <submittedName>
        <fullName evidence="7">Uncharacterized protein</fullName>
    </submittedName>
</protein>
<evidence type="ECO:0000256" key="6">
    <source>
        <dbReference type="SAM" id="Phobius"/>
    </source>
</evidence>
<organism evidence="7 8">
    <name type="scientific">Clostridium symbiosum</name>
    <name type="common">Bacteroides symbiosus</name>
    <dbReference type="NCBI Taxonomy" id="1512"/>
    <lineage>
        <taxon>Bacteria</taxon>
        <taxon>Bacillati</taxon>
        <taxon>Bacillota</taxon>
        <taxon>Clostridia</taxon>
        <taxon>Lachnospirales</taxon>
        <taxon>Lachnospiraceae</taxon>
        <taxon>Otoolea</taxon>
    </lineage>
</organism>
<feature type="transmembrane region" description="Helical" evidence="6">
    <location>
        <begin position="318"/>
        <end position="338"/>
    </location>
</feature>
<comment type="caution">
    <text evidence="7">The sequence shown here is derived from an EMBL/GenBank/DDBJ whole genome shotgun (WGS) entry which is preliminary data.</text>
</comment>
<evidence type="ECO:0000256" key="4">
    <source>
        <dbReference type="ARBA" id="ARBA00022989"/>
    </source>
</evidence>
<feature type="transmembrane region" description="Helical" evidence="6">
    <location>
        <begin position="21"/>
        <end position="40"/>
    </location>
</feature>
<feature type="transmembrane region" description="Helical" evidence="6">
    <location>
        <begin position="124"/>
        <end position="144"/>
    </location>
</feature>
<reference evidence="7" key="1">
    <citation type="journal article" date="2022" name="Cell Host Microbe">
        <title>Colonization of the live biotherapeutic product VE303 and modulation of the microbiota and metabolites in healthy volunteers.</title>
        <authorList>
            <person name="Dsouza M."/>
            <person name="Menon R."/>
            <person name="Crossette E."/>
            <person name="Bhattarai S.K."/>
            <person name="Schneider J."/>
            <person name="Kim Y.G."/>
            <person name="Reddy S."/>
            <person name="Caballero S."/>
            <person name="Felix C."/>
            <person name="Cornacchione L."/>
            <person name="Hendrickson J."/>
            <person name="Watson A.R."/>
            <person name="Minot S.S."/>
            <person name="Greenfield N."/>
            <person name="Schopf L."/>
            <person name="Szabady R."/>
            <person name="Patarroyo J."/>
            <person name="Smith W."/>
            <person name="Harrison P."/>
            <person name="Kuijper E.J."/>
            <person name="Kelly C.P."/>
            <person name="Olle B."/>
            <person name="Bobilev D."/>
            <person name="Silber J.L."/>
            <person name="Bucci V."/>
            <person name="Roberts B."/>
            <person name="Faith J."/>
            <person name="Norman J.M."/>
        </authorList>
    </citation>
    <scope>NUCLEOTIDE SEQUENCE</scope>
    <source>
        <strain evidence="7">VE303-04</strain>
    </source>
</reference>
<evidence type="ECO:0000256" key="1">
    <source>
        <dbReference type="ARBA" id="ARBA00004651"/>
    </source>
</evidence>
<dbReference type="PANTHER" id="PTHR30250:SF26">
    <property type="entry name" value="PSMA PROTEIN"/>
    <property type="match status" value="1"/>
</dbReference>
<feature type="transmembrane region" description="Helical" evidence="6">
    <location>
        <begin position="273"/>
        <end position="297"/>
    </location>
</feature>
<feature type="transmembrane region" description="Helical" evidence="6">
    <location>
        <begin position="93"/>
        <end position="112"/>
    </location>
</feature>
<feature type="transmembrane region" description="Helical" evidence="6">
    <location>
        <begin position="249"/>
        <end position="267"/>
    </location>
</feature>
<evidence type="ECO:0000313" key="8">
    <source>
        <dbReference type="Proteomes" id="UP001203136"/>
    </source>
</evidence>
<name>A0AAW5F3V7_CLOSY</name>
<keyword evidence="2" id="KW-1003">Cell membrane</keyword>
<keyword evidence="3 6" id="KW-0812">Transmembrane</keyword>
<evidence type="ECO:0000313" key="7">
    <source>
        <dbReference type="EMBL" id="MCK0086582.1"/>
    </source>
</evidence>
<evidence type="ECO:0000256" key="3">
    <source>
        <dbReference type="ARBA" id="ARBA00022692"/>
    </source>
</evidence>
<dbReference type="AlphaFoldDB" id="A0AAW5F3V7"/>
<feature type="transmembrane region" description="Helical" evidence="6">
    <location>
        <begin position="441"/>
        <end position="459"/>
    </location>
</feature>
<feature type="transmembrane region" description="Helical" evidence="6">
    <location>
        <begin position="52"/>
        <end position="72"/>
    </location>
</feature>
<dbReference type="InterPro" id="IPR050833">
    <property type="entry name" value="Poly_Biosynth_Transport"/>
</dbReference>
<proteinExistence type="predicted"/>
<sequence length="514" mass="59092">MNNSRTKNTLLIMATSGIRQILTIVLSFVSRTMFIYFLGAEYLGLNGLFSNILSLLSLSEFGIGIAIEFYLYKPLVQQDFKRIKTLINFCKTCYRMVSLVILVVGVCLIPILPNIVNLEQELPVNLYLIYILYLLNTASTYLLFAYKQTLFSANQEQYKIEKINIFFTLIGCLVDIFVLIIFKNYILYLIFKIVVNIVKNLCISLKADKEYPYLRDKGYDKIKKSEFKSFWKDISSVFIFKVGSQLMEATDSIVISTIMGTVIVGYYSNYYLIFSQVLLIYILIVRSFTAGIGNIIVKEKLSHQYEIYKEIEFLTYSINVVFSVLLIQLTNSFIFCWIGKENPQYILSQWIVFVLGINFYLGCSTLTVNIFRETSGKFEIGRNLQLIAGISNIFLSIILGKMYGLIGIFLSTVIVKAFISVGPFVVNIVRTIFNIEGKEVLLSYVKKFAVFILIVGLSWSVNYNFHMRTWIFLILESVMTVIISIAILFIIYNKLPESKNIKKRICAKLKILNK</sequence>
<dbReference type="RefSeq" id="WP_139041785.1">
    <property type="nucleotide sequence ID" value="NZ_JADNHH010000011.1"/>
</dbReference>
<gene>
    <name evidence="7" type="ORF">K5I21_12000</name>
</gene>
<dbReference type="PANTHER" id="PTHR30250">
    <property type="entry name" value="PST FAMILY PREDICTED COLANIC ACID TRANSPORTER"/>
    <property type="match status" value="1"/>
</dbReference>
<feature type="transmembrane region" description="Helical" evidence="6">
    <location>
        <begin position="165"/>
        <end position="182"/>
    </location>
</feature>